<dbReference type="HAMAP" id="MF_01328_B">
    <property type="entry name" value="Ribosomal_uL4_B"/>
    <property type="match status" value="1"/>
</dbReference>
<dbReference type="Gene3D" id="3.40.1370.10">
    <property type="match status" value="1"/>
</dbReference>
<dbReference type="PANTHER" id="PTHR10746">
    <property type="entry name" value="50S RIBOSOMAL PROTEIN L4"/>
    <property type="match status" value="1"/>
</dbReference>
<comment type="caution">
    <text evidence="7">The sequence shown here is derived from an EMBL/GenBank/DDBJ whole genome shotgun (WGS) entry which is preliminary data.</text>
</comment>
<dbReference type="GO" id="GO:1990904">
    <property type="term" value="C:ribonucleoprotein complex"/>
    <property type="evidence" value="ECO:0007669"/>
    <property type="project" value="UniProtKB-KW"/>
</dbReference>
<reference evidence="7 8" key="1">
    <citation type="journal article" date="2015" name="Nature">
        <title>rRNA introns, odd ribosomes, and small enigmatic genomes across a large radiation of phyla.</title>
        <authorList>
            <person name="Brown C.T."/>
            <person name="Hug L.A."/>
            <person name="Thomas B.C."/>
            <person name="Sharon I."/>
            <person name="Castelle C.J."/>
            <person name="Singh A."/>
            <person name="Wilkins M.J."/>
            <person name="Williams K.H."/>
            <person name="Banfield J.F."/>
        </authorList>
    </citation>
    <scope>NUCLEOTIDE SEQUENCE [LARGE SCALE GENOMIC DNA]</scope>
</reference>
<comment type="similarity">
    <text evidence="1 5">Belongs to the universal ribosomal protein uL4 family.</text>
</comment>
<evidence type="ECO:0000256" key="4">
    <source>
        <dbReference type="ARBA" id="ARBA00035244"/>
    </source>
</evidence>
<dbReference type="Proteomes" id="UP000034846">
    <property type="component" value="Unassembled WGS sequence"/>
</dbReference>
<keyword evidence="3 5" id="KW-0687">Ribonucleoprotein</keyword>
<sequence>MAKVKLFTWEGKETGTIELPDALFAVEPKLNLIHQVVVAQDANSRATLADAKDRSEVSGGGKKPWKQKGTGRARHGSIRSPIWVGGGVTHGPTSDRNFSLKVNKKTKRLALAMLLSDKVNDGTFVAVEDFNFPETKTKHVAAMRKALPGAGSSALIIVTTGDTAVKRAAANLPKTETINAHSLNVRDLAKFRTIVASKAAIDAIVTPFSG</sequence>
<comment type="subunit">
    <text evidence="5">Part of the 50S ribosomal subunit.</text>
</comment>
<dbReference type="NCBIfam" id="TIGR03953">
    <property type="entry name" value="rplD_bact"/>
    <property type="match status" value="1"/>
</dbReference>
<feature type="region of interest" description="Disordered" evidence="6">
    <location>
        <begin position="48"/>
        <end position="86"/>
    </location>
</feature>
<dbReference type="GO" id="GO:0006412">
    <property type="term" value="P:translation"/>
    <property type="evidence" value="ECO:0007669"/>
    <property type="project" value="UniProtKB-UniRule"/>
</dbReference>
<dbReference type="SUPFAM" id="SSF52166">
    <property type="entry name" value="Ribosomal protein L4"/>
    <property type="match status" value="1"/>
</dbReference>
<dbReference type="GO" id="GO:0003735">
    <property type="term" value="F:structural constituent of ribosome"/>
    <property type="evidence" value="ECO:0007669"/>
    <property type="project" value="InterPro"/>
</dbReference>
<dbReference type="InterPro" id="IPR002136">
    <property type="entry name" value="Ribosomal_uL4"/>
</dbReference>
<dbReference type="Pfam" id="PF00573">
    <property type="entry name" value="Ribosomal_L4"/>
    <property type="match status" value="1"/>
</dbReference>
<feature type="compositionally biased region" description="Basic residues" evidence="6">
    <location>
        <begin position="63"/>
        <end position="77"/>
    </location>
</feature>
<comment type="function">
    <text evidence="5">Forms part of the polypeptide exit tunnel.</text>
</comment>
<accession>A0A0G1XG48</accession>
<gene>
    <name evidence="5" type="primary">rplD</name>
    <name evidence="7" type="ORF">UY72_C0018G0008</name>
</gene>
<proteinExistence type="inferred from homology"/>
<evidence type="ECO:0000256" key="6">
    <source>
        <dbReference type="SAM" id="MobiDB-lite"/>
    </source>
</evidence>
<evidence type="ECO:0000256" key="3">
    <source>
        <dbReference type="ARBA" id="ARBA00023274"/>
    </source>
</evidence>
<dbReference type="InterPro" id="IPR013005">
    <property type="entry name" value="Ribosomal_uL4-like"/>
</dbReference>
<dbReference type="EMBL" id="LCRD01000018">
    <property type="protein sequence ID" value="KKW30218.1"/>
    <property type="molecule type" value="Genomic_DNA"/>
</dbReference>
<evidence type="ECO:0000313" key="7">
    <source>
        <dbReference type="EMBL" id="KKW30218.1"/>
    </source>
</evidence>
<name>A0A0G1XG48_9BACT</name>
<comment type="function">
    <text evidence="5">One of the primary rRNA binding proteins, this protein initially binds near the 5'-end of the 23S rRNA. It is important during the early stages of 50S assembly. It makes multiple contacts with different domains of the 23S rRNA in the assembled 50S subunit and ribosome.</text>
</comment>
<keyword evidence="5" id="KW-0694">RNA-binding</keyword>
<evidence type="ECO:0000256" key="1">
    <source>
        <dbReference type="ARBA" id="ARBA00010528"/>
    </source>
</evidence>
<evidence type="ECO:0000256" key="5">
    <source>
        <dbReference type="HAMAP-Rule" id="MF_01328"/>
    </source>
</evidence>
<dbReference type="GO" id="GO:0019843">
    <property type="term" value="F:rRNA binding"/>
    <property type="evidence" value="ECO:0007669"/>
    <property type="project" value="UniProtKB-UniRule"/>
</dbReference>
<dbReference type="PATRIC" id="fig|1618989.3.peg.313"/>
<keyword evidence="2 5" id="KW-0689">Ribosomal protein</keyword>
<dbReference type="AlphaFoldDB" id="A0A0G1XG48"/>
<evidence type="ECO:0000256" key="2">
    <source>
        <dbReference type="ARBA" id="ARBA00022980"/>
    </source>
</evidence>
<dbReference type="PANTHER" id="PTHR10746:SF6">
    <property type="entry name" value="LARGE RIBOSOMAL SUBUNIT PROTEIN UL4M"/>
    <property type="match status" value="1"/>
</dbReference>
<protein>
    <recommendedName>
        <fullName evidence="4 5">Large ribosomal subunit protein uL4</fullName>
    </recommendedName>
</protein>
<dbReference type="GO" id="GO:0005840">
    <property type="term" value="C:ribosome"/>
    <property type="evidence" value="ECO:0007669"/>
    <property type="project" value="UniProtKB-KW"/>
</dbReference>
<evidence type="ECO:0000313" key="8">
    <source>
        <dbReference type="Proteomes" id="UP000034846"/>
    </source>
</evidence>
<dbReference type="InterPro" id="IPR023574">
    <property type="entry name" value="Ribosomal_uL4_dom_sf"/>
</dbReference>
<keyword evidence="5" id="KW-0699">rRNA-binding</keyword>
<organism evidence="7 8">
    <name type="scientific">Candidatus Uhrbacteria bacterium GW2011_GWD2_52_7</name>
    <dbReference type="NCBI Taxonomy" id="1618989"/>
    <lineage>
        <taxon>Bacteria</taxon>
        <taxon>Candidatus Uhriibacteriota</taxon>
    </lineage>
</organism>